<organism evidence="2 3">
    <name type="scientific">Bambusicola thoracicus</name>
    <name type="common">Chinese bamboo-partridge</name>
    <name type="synonym">Perdix thoracica</name>
    <dbReference type="NCBI Taxonomy" id="9083"/>
    <lineage>
        <taxon>Eukaryota</taxon>
        <taxon>Metazoa</taxon>
        <taxon>Chordata</taxon>
        <taxon>Craniata</taxon>
        <taxon>Vertebrata</taxon>
        <taxon>Euteleostomi</taxon>
        <taxon>Archelosauria</taxon>
        <taxon>Archosauria</taxon>
        <taxon>Dinosauria</taxon>
        <taxon>Saurischia</taxon>
        <taxon>Theropoda</taxon>
        <taxon>Coelurosauria</taxon>
        <taxon>Aves</taxon>
        <taxon>Neognathae</taxon>
        <taxon>Galloanserae</taxon>
        <taxon>Galliformes</taxon>
        <taxon>Phasianidae</taxon>
        <taxon>Perdicinae</taxon>
        <taxon>Bambusicola</taxon>
    </lineage>
</organism>
<evidence type="ECO:0000256" key="1">
    <source>
        <dbReference type="SAM" id="MobiDB-lite"/>
    </source>
</evidence>
<evidence type="ECO:0000313" key="3">
    <source>
        <dbReference type="Proteomes" id="UP000237246"/>
    </source>
</evidence>
<proteinExistence type="predicted"/>
<feature type="compositionally biased region" description="Low complexity" evidence="1">
    <location>
        <begin position="202"/>
        <end position="211"/>
    </location>
</feature>
<dbReference type="EMBL" id="PPHD01122949">
    <property type="protein sequence ID" value="POI18501.1"/>
    <property type="molecule type" value="Genomic_DNA"/>
</dbReference>
<gene>
    <name evidence="2" type="ORF">CIB84_017755</name>
</gene>
<accession>A0A2P4S334</accession>
<feature type="compositionally biased region" description="Pro residues" evidence="1">
    <location>
        <begin position="1"/>
        <end position="19"/>
    </location>
</feature>
<protein>
    <submittedName>
        <fullName evidence="2">Uncharacterized protein</fullName>
    </submittedName>
</protein>
<feature type="non-terminal residue" evidence="2">
    <location>
        <position position="242"/>
    </location>
</feature>
<feature type="region of interest" description="Disordered" evidence="1">
    <location>
        <begin position="80"/>
        <end position="242"/>
    </location>
</feature>
<keyword evidence="3" id="KW-1185">Reference proteome</keyword>
<name>A0A2P4S334_BAMTH</name>
<sequence length="242" mass="24245">QPPAPTRSLPAPPAPPAPPARSCQCLPTALQDLTTPALVLLVRQHPAGPATPRCLSSVSSPACQQLSKVAPAHVHLRSGTHVSSAEDVVGGDGHQLGAHAPPQPPRHQHPHGVPGSGGAAAQEAAPHCKAGPRAPRVGPEDNVVGAVRQPQVLRAAPAPRPDQRRRGPRGLPLCLHAGHNPGSGGGPTLEADPQWGVALQLPAAGPEEAVGAGPGSGDQPGHEAAPGPNIAEDVPAASREDG</sequence>
<dbReference type="AlphaFoldDB" id="A0A2P4S334"/>
<reference evidence="2 3" key="1">
    <citation type="submission" date="2018-01" db="EMBL/GenBank/DDBJ databases">
        <title>Comparison of the Chinese Bamboo Partridge and Red Junglefowl genome sequences highlights the importance of demography in genome evolution.</title>
        <authorList>
            <person name="Tiley G.P."/>
            <person name="Kimball R.T."/>
            <person name="Braun E.L."/>
            <person name="Burleigh J.G."/>
        </authorList>
    </citation>
    <scope>NUCLEOTIDE SEQUENCE [LARGE SCALE GENOMIC DNA]</scope>
    <source>
        <strain evidence="2">RTK389</strain>
        <tissue evidence="2">Blood</tissue>
    </source>
</reference>
<feature type="region of interest" description="Disordered" evidence="1">
    <location>
        <begin position="1"/>
        <end position="22"/>
    </location>
</feature>
<dbReference type="Proteomes" id="UP000237246">
    <property type="component" value="Unassembled WGS sequence"/>
</dbReference>
<comment type="caution">
    <text evidence="2">The sequence shown here is derived from an EMBL/GenBank/DDBJ whole genome shotgun (WGS) entry which is preliminary data.</text>
</comment>
<feature type="non-terminal residue" evidence="2">
    <location>
        <position position="1"/>
    </location>
</feature>
<evidence type="ECO:0000313" key="2">
    <source>
        <dbReference type="EMBL" id="POI18501.1"/>
    </source>
</evidence>